<protein>
    <submittedName>
        <fullName evidence="2">Uncharacterized protein</fullName>
    </submittedName>
</protein>
<keyword evidence="3" id="KW-1185">Reference proteome</keyword>
<feature type="compositionally biased region" description="Low complexity" evidence="1">
    <location>
        <begin position="11"/>
        <end position="20"/>
    </location>
</feature>
<evidence type="ECO:0000313" key="3">
    <source>
        <dbReference type="Proteomes" id="UP000807504"/>
    </source>
</evidence>
<comment type="caution">
    <text evidence="2">The sequence shown here is derived from an EMBL/GenBank/DDBJ whole genome shotgun (WGS) entry which is preliminary data.</text>
</comment>
<reference evidence="2" key="1">
    <citation type="journal article" date="2020" name="bioRxiv">
        <title>Chromosome-level reference genome of the European wasp spider Argiope bruennichi: a resource for studies on range expansion and evolutionary adaptation.</title>
        <authorList>
            <person name="Sheffer M.M."/>
            <person name="Hoppe A."/>
            <person name="Krehenwinkel H."/>
            <person name="Uhl G."/>
            <person name="Kuss A.W."/>
            <person name="Jensen L."/>
            <person name="Jensen C."/>
            <person name="Gillespie R.G."/>
            <person name="Hoff K.J."/>
            <person name="Prost S."/>
        </authorList>
    </citation>
    <scope>NUCLEOTIDE SEQUENCE</scope>
</reference>
<evidence type="ECO:0000313" key="2">
    <source>
        <dbReference type="EMBL" id="KAF8784288.1"/>
    </source>
</evidence>
<accession>A0A8T0F1V6</accession>
<sequence>MASGNKRKLLESGSECEGSSDQNYSKKCQKRILELLTSSSDEDDATLESYEENKDNWTDRLLKAEVVGKDLRGQAEGSSRKTSENLANDLKQRIQRFPQFEGHYTRNHNQGRKYLNPELNDNESLNDVKERINSNL</sequence>
<dbReference type="AlphaFoldDB" id="A0A8T0F1V6"/>
<feature type="region of interest" description="Disordered" evidence="1">
    <location>
        <begin position="1"/>
        <end position="24"/>
    </location>
</feature>
<dbReference type="Proteomes" id="UP000807504">
    <property type="component" value="Unassembled WGS sequence"/>
</dbReference>
<gene>
    <name evidence="2" type="ORF">HNY73_009988</name>
</gene>
<reference evidence="2" key="2">
    <citation type="submission" date="2020-06" db="EMBL/GenBank/DDBJ databases">
        <authorList>
            <person name="Sheffer M."/>
        </authorList>
    </citation>
    <scope>NUCLEOTIDE SEQUENCE</scope>
</reference>
<name>A0A8T0F1V6_ARGBR</name>
<organism evidence="2 3">
    <name type="scientific">Argiope bruennichi</name>
    <name type="common">Wasp spider</name>
    <name type="synonym">Aranea bruennichi</name>
    <dbReference type="NCBI Taxonomy" id="94029"/>
    <lineage>
        <taxon>Eukaryota</taxon>
        <taxon>Metazoa</taxon>
        <taxon>Ecdysozoa</taxon>
        <taxon>Arthropoda</taxon>
        <taxon>Chelicerata</taxon>
        <taxon>Arachnida</taxon>
        <taxon>Araneae</taxon>
        <taxon>Araneomorphae</taxon>
        <taxon>Entelegynae</taxon>
        <taxon>Araneoidea</taxon>
        <taxon>Araneidae</taxon>
        <taxon>Argiope</taxon>
    </lineage>
</organism>
<evidence type="ECO:0000256" key="1">
    <source>
        <dbReference type="SAM" id="MobiDB-lite"/>
    </source>
</evidence>
<proteinExistence type="predicted"/>
<feature type="region of interest" description="Disordered" evidence="1">
    <location>
        <begin position="100"/>
        <end position="121"/>
    </location>
</feature>
<dbReference type="EMBL" id="JABXBU010000030">
    <property type="protein sequence ID" value="KAF8784288.1"/>
    <property type="molecule type" value="Genomic_DNA"/>
</dbReference>